<protein>
    <submittedName>
        <fullName evidence="7">EAL domain-containing protein</fullName>
    </submittedName>
</protein>
<dbReference type="Gene3D" id="3.30.450.20">
    <property type="entry name" value="PAS domain"/>
    <property type="match status" value="4"/>
</dbReference>
<feature type="domain" description="GGDEF" evidence="6">
    <location>
        <begin position="712"/>
        <end position="845"/>
    </location>
</feature>
<dbReference type="SMART" id="SM00091">
    <property type="entry name" value="PAS"/>
    <property type="match status" value="4"/>
</dbReference>
<feature type="coiled-coil region" evidence="1">
    <location>
        <begin position="283"/>
        <end position="310"/>
    </location>
</feature>
<dbReference type="Pfam" id="PF13426">
    <property type="entry name" value="PAS_9"/>
    <property type="match status" value="1"/>
</dbReference>
<comment type="caution">
    <text evidence="7">The sequence shown here is derived from an EMBL/GenBank/DDBJ whole genome shotgun (WGS) entry which is preliminary data.</text>
</comment>
<dbReference type="InterPro" id="IPR052155">
    <property type="entry name" value="Biofilm_reg_signaling"/>
</dbReference>
<dbReference type="Pfam" id="PF00563">
    <property type="entry name" value="EAL"/>
    <property type="match status" value="1"/>
</dbReference>
<dbReference type="NCBIfam" id="TIGR00254">
    <property type="entry name" value="GGDEF"/>
    <property type="match status" value="1"/>
</dbReference>
<dbReference type="CDD" id="cd01948">
    <property type="entry name" value="EAL"/>
    <property type="match status" value="1"/>
</dbReference>
<dbReference type="PROSITE" id="PS50112">
    <property type="entry name" value="PAS"/>
    <property type="match status" value="4"/>
</dbReference>
<evidence type="ECO:0000313" key="7">
    <source>
        <dbReference type="EMBL" id="MEK0183488.1"/>
    </source>
</evidence>
<feature type="domain" description="PAS" evidence="3">
    <location>
        <begin position="174"/>
        <end position="219"/>
    </location>
</feature>
<dbReference type="PROSITE" id="PS50883">
    <property type="entry name" value="EAL"/>
    <property type="match status" value="1"/>
</dbReference>
<dbReference type="PANTHER" id="PTHR44757:SF2">
    <property type="entry name" value="BIOFILM ARCHITECTURE MAINTENANCE PROTEIN MBAA"/>
    <property type="match status" value="1"/>
</dbReference>
<feature type="domain" description="EAL" evidence="5">
    <location>
        <begin position="854"/>
        <end position="1108"/>
    </location>
</feature>
<gene>
    <name evidence="7" type="ORF">WMG39_01350</name>
</gene>
<dbReference type="SMART" id="SM00267">
    <property type="entry name" value="GGDEF"/>
    <property type="match status" value="1"/>
</dbReference>
<dbReference type="PANTHER" id="PTHR44757">
    <property type="entry name" value="DIGUANYLATE CYCLASE DGCP"/>
    <property type="match status" value="1"/>
</dbReference>
<dbReference type="PROSITE" id="PS50113">
    <property type="entry name" value="PAC"/>
    <property type="match status" value="3"/>
</dbReference>
<name>A0ABU8YGJ2_9CYAN</name>
<keyword evidence="8" id="KW-1185">Reference proteome</keyword>
<feature type="domain" description="PAC" evidence="4">
    <location>
        <begin position="247"/>
        <end position="299"/>
    </location>
</feature>
<dbReference type="InterPro" id="IPR035919">
    <property type="entry name" value="EAL_sf"/>
</dbReference>
<dbReference type="SMART" id="SM00086">
    <property type="entry name" value="PAC"/>
    <property type="match status" value="3"/>
</dbReference>
<dbReference type="Gene3D" id="3.20.20.450">
    <property type="entry name" value="EAL domain"/>
    <property type="match status" value="1"/>
</dbReference>
<accession>A0ABU8YGJ2</accession>
<keyword evidence="2" id="KW-0812">Transmembrane</keyword>
<feature type="transmembrane region" description="Helical" evidence="2">
    <location>
        <begin position="7"/>
        <end position="25"/>
    </location>
</feature>
<dbReference type="CDD" id="cd01949">
    <property type="entry name" value="GGDEF"/>
    <property type="match status" value="1"/>
</dbReference>
<dbReference type="InterPro" id="IPR035965">
    <property type="entry name" value="PAS-like_dom_sf"/>
</dbReference>
<organism evidence="7 8">
    <name type="scientific">Microcoleus anatoxicus PTRS2</name>
    <dbReference type="NCBI Taxonomy" id="2705321"/>
    <lineage>
        <taxon>Bacteria</taxon>
        <taxon>Bacillati</taxon>
        <taxon>Cyanobacteriota</taxon>
        <taxon>Cyanophyceae</taxon>
        <taxon>Oscillatoriophycideae</taxon>
        <taxon>Oscillatoriales</taxon>
        <taxon>Microcoleaceae</taxon>
        <taxon>Microcoleus</taxon>
        <taxon>Microcoleus anatoxicus</taxon>
    </lineage>
</organism>
<dbReference type="Pfam" id="PF13188">
    <property type="entry name" value="PAS_8"/>
    <property type="match status" value="1"/>
</dbReference>
<sequence length="1115" mass="126441">MKINGNLLLGYLTGAIFCIISSINLKYLPEVSGNKYGIFAVKISQLFIQNYGNSRGDWGASAADKVHLFNKSDVIKVNNSSTTDFFIDTEAHKNQADNSSLNQVAYYLAFMSVLVCLMMRTNKASMLLNAIVKFNLDGKNINTNSAKNVNSEAKNNEPNIGHTIANMTQDLQKSAEYALDIFEDISVSIVATTPTGNILSLNYATCQLLGYSKKELIGKPIATIFKKTQLPLAGRETENLTAGDSVRNVEKIYLSKHEKKIIVLLSISIIRDGKGEVTGKLYVAQDITENKRVERDLRRSEKKFRQLVETVNAAAFIYQGRQLRYVNSQTEAITGYSREELLSMDLYDLIHPEFRSVVKKWGKVSEHRKKGNLKHEILLISKSGEERWIEATVDLIKFERKGSILVTAFDISDRKLSDLELERSLSLLQATIESTADGILAVDSQGNIVTFNSKFAQMWQVPDFLLDSRSNNQVLGFGINQLKYPETFLKRSQELSDVPELESYDIIEFKDGRIFERYSLPQRTGGKISGRVFSFRDVTERLRAEEALRKSEERFNLLTRATNDAVWDLDLVNEELWWSEEFNKLFGHKVYNNQSIKLGFWSDKIHPEEREKVIENFNKTLAGDAQYWLEEYSFRCADGRYVFVLDRGYIIRNESGKAVRAIGTMMDITERKQAEEIIRYQAVYDQLTGLPNRILFNQRLSASLKQLKNSKKILAVMFLDLDRFKKINDTLGHAAGDRLLEIFAARINDTLQGNDTVARWGGDEFTVLLPDINSPEDAVKTAQRIQESLKPVFKLEEQSLHITSSIGIALYPDDGEDAETLVKNADAALYRAKERGRNNYQFYNSTINPQGSQLLILESKLHEAPAQGEFEVYYQPRVNITTWKIQGMEALLRWHHPELGLIYPNTFIPIAEENGLIVSIGEWVLETACKQNKAWQDALQPDLRIAVNFSARQFQQFNLLKMVSDCLEKTGLEPKYLELEITESTAMQDMEYTKKVLTQLQNMGVQIALDDFGTGYSSLTYLKKFPLNILKIDKSFVSGLTNDLSERAIANAVATLGRDLNLNVVAEGVETKQQLECLRSLHCQEIQGYYFSPPLSANDATKILIDSLLKKAKIA</sequence>
<evidence type="ECO:0000259" key="3">
    <source>
        <dbReference type="PROSITE" id="PS50112"/>
    </source>
</evidence>
<dbReference type="SUPFAM" id="SSF141868">
    <property type="entry name" value="EAL domain-like"/>
    <property type="match status" value="1"/>
</dbReference>
<dbReference type="InterPro" id="IPR001633">
    <property type="entry name" value="EAL_dom"/>
</dbReference>
<dbReference type="NCBIfam" id="TIGR00229">
    <property type="entry name" value="sensory_box"/>
    <property type="match status" value="4"/>
</dbReference>
<evidence type="ECO:0000313" key="8">
    <source>
        <dbReference type="Proteomes" id="UP001384579"/>
    </source>
</evidence>
<dbReference type="Proteomes" id="UP001384579">
    <property type="component" value="Unassembled WGS sequence"/>
</dbReference>
<dbReference type="InterPro" id="IPR000014">
    <property type="entry name" value="PAS"/>
</dbReference>
<feature type="domain" description="PAS" evidence="3">
    <location>
        <begin position="300"/>
        <end position="360"/>
    </location>
</feature>
<reference evidence="7 8" key="1">
    <citation type="journal article" date="2020" name="Harmful Algae">
        <title>Molecular and morphological characterization of a novel dihydroanatoxin-a producing Microcoleus species (cyanobacteria) from the Russian River, California, USA.</title>
        <authorList>
            <person name="Conklin K.Y."/>
            <person name="Stancheva R."/>
            <person name="Otten T.G."/>
            <person name="Fadness R."/>
            <person name="Boyer G.L."/>
            <person name="Read B."/>
            <person name="Zhang X."/>
            <person name="Sheath R.G."/>
        </authorList>
    </citation>
    <scope>NUCLEOTIDE SEQUENCE [LARGE SCALE GENOMIC DNA]</scope>
    <source>
        <strain evidence="7 8">PTRS2</strain>
    </source>
</reference>
<dbReference type="InterPro" id="IPR001610">
    <property type="entry name" value="PAC"/>
</dbReference>
<feature type="domain" description="PAS" evidence="3">
    <location>
        <begin position="551"/>
        <end position="624"/>
    </location>
</feature>
<proteinExistence type="predicted"/>
<dbReference type="InterPro" id="IPR000700">
    <property type="entry name" value="PAS-assoc_C"/>
</dbReference>
<dbReference type="RefSeq" id="WP_340519548.1">
    <property type="nucleotide sequence ID" value="NZ_JBBLXS010000009.1"/>
</dbReference>
<evidence type="ECO:0000256" key="1">
    <source>
        <dbReference type="SAM" id="Coils"/>
    </source>
</evidence>
<evidence type="ECO:0000256" key="2">
    <source>
        <dbReference type="SAM" id="Phobius"/>
    </source>
</evidence>
<keyword evidence="2" id="KW-0472">Membrane</keyword>
<feature type="domain" description="PAC" evidence="4">
    <location>
        <begin position="628"/>
        <end position="680"/>
    </location>
</feature>
<evidence type="ECO:0000259" key="5">
    <source>
        <dbReference type="PROSITE" id="PS50883"/>
    </source>
</evidence>
<dbReference type="Gene3D" id="3.30.70.270">
    <property type="match status" value="1"/>
</dbReference>
<dbReference type="Pfam" id="PF00990">
    <property type="entry name" value="GGDEF"/>
    <property type="match status" value="1"/>
</dbReference>
<dbReference type="InterPro" id="IPR029787">
    <property type="entry name" value="Nucleotide_cyclase"/>
</dbReference>
<dbReference type="SMART" id="SM00052">
    <property type="entry name" value="EAL"/>
    <property type="match status" value="1"/>
</dbReference>
<dbReference type="PROSITE" id="PS50887">
    <property type="entry name" value="GGDEF"/>
    <property type="match status" value="1"/>
</dbReference>
<evidence type="ECO:0000259" key="4">
    <source>
        <dbReference type="PROSITE" id="PS50113"/>
    </source>
</evidence>
<feature type="domain" description="PAS" evidence="3">
    <location>
        <begin position="424"/>
        <end position="458"/>
    </location>
</feature>
<keyword evidence="2" id="KW-1133">Transmembrane helix</keyword>
<feature type="domain" description="PAC" evidence="4">
    <location>
        <begin position="373"/>
        <end position="423"/>
    </location>
</feature>
<dbReference type="SUPFAM" id="SSF55785">
    <property type="entry name" value="PYP-like sensor domain (PAS domain)"/>
    <property type="match status" value="4"/>
</dbReference>
<evidence type="ECO:0000259" key="6">
    <source>
        <dbReference type="PROSITE" id="PS50887"/>
    </source>
</evidence>
<dbReference type="EMBL" id="JBBLXS010000009">
    <property type="protein sequence ID" value="MEK0183488.1"/>
    <property type="molecule type" value="Genomic_DNA"/>
</dbReference>
<dbReference type="InterPro" id="IPR043128">
    <property type="entry name" value="Rev_trsase/Diguanyl_cyclase"/>
</dbReference>
<dbReference type="CDD" id="cd00130">
    <property type="entry name" value="PAS"/>
    <property type="match status" value="3"/>
</dbReference>
<dbReference type="InterPro" id="IPR000160">
    <property type="entry name" value="GGDEF_dom"/>
</dbReference>
<dbReference type="InterPro" id="IPR013655">
    <property type="entry name" value="PAS_fold_3"/>
</dbReference>
<keyword evidence="1" id="KW-0175">Coiled coil</keyword>
<dbReference type="SUPFAM" id="SSF55073">
    <property type="entry name" value="Nucleotide cyclase"/>
    <property type="match status" value="1"/>
</dbReference>
<dbReference type="Pfam" id="PF08447">
    <property type="entry name" value="PAS_3"/>
    <property type="match status" value="2"/>
</dbReference>